<reference evidence="3" key="1">
    <citation type="submission" date="2018-09" db="EMBL/GenBank/DDBJ databases">
        <authorList>
            <person name="Livingstone P.G."/>
            <person name="Whitworth D.E."/>
        </authorList>
    </citation>
    <scope>NUCLEOTIDE SEQUENCE [LARGE SCALE GENOMIC DNA]</scope>
    <source>
        <strain evidence="3">CA051B</strain>
    </source>
</reference>
<organism evidence="2 3">
    <name type="scientific">Corallococcus llansteffanensis</name>
    <dbReference type="NCBI Taxonomy" id="2316731"/>
    <lineage>
        <taxon>Bacteria</taxon>
        <taxon>Pseudomonadati</taxon>
        <taxon>Myxococcota</taxon>
        <taxon>Myxococcia</taxon>
        <taxon>Myxococcales</taxon>
        <taxon>Cystobacterineae</taxon>
        <taxon>Myxococcaceae</taxon>
        <taxon>Corallococcus</taxon>
    </lineage>
</organism>
<accession>A0A3A8Q0K7</accession>
<evidence type="ECO:0000313" key="2">
    <source>
        <dbReference type="EMBL" id="RKH62297.1"/>
    </source>
</evidence>
<keyword evidence="3" id="KW-1185">Reference proteome</keyword>
<comment type="caution">
    <text evidence="2">The sequence shown here is derived from an EMBL/GenBank/DDBJ whole genome shotgun (WGS) entry which is preliminary data.</text>
</comment>
<sequence>MPLTYDLLLDLYRGKSAAVEQIGHQSEVGALAIDTPVTALISALDAGHGPKHLVLTGSAGDGKTFAALTAKTKDFEVITDASARRLGVTTDPIADLAAQVEEVLRLNRRLLLAINRGQLERLYDHARGSTKQQVRVFAEIARSRTALRPSWEATAVDVAVADLGHLDRQPTVEAMLDKVLAIPDSPYLAPPTREAFALAKGALSDRRVREWVALVVRSASSAGANVTMRQLWSFVAFLATGARAPSDERPVGLADAVGARLFAGEINDPLFSAARQECDPAVTPDASLTRRILAGDLLARMKGSPLKALAADREGWRDGRRLIRIAAVHGLAEARALSLAEDQYGGTVQQLLKEGPGWHAFGPLVRVLVGGIYSRLGLWKAAAILPSWQMLCYDTARSSSASLVADRDLNASRFKLAVPRPPPDVEAFLLKAWRPPFVWLGTPDGPRLRLMPRTFRGLIIANERLVHEDLFASERWLARAGSASATESPESSTPVRVARRGDPNSIMLDDALDLTRTEITIEGGTVAGGTA</sequence>
<dbReference type="Proteomes" id="UP000272888">
    <property type="component" value="Unassembled WGS sequence"/>
</dbReference>
<evidence type="ECO:0000256" key="1">
    <source>
        <dbReference type="SAM" id="MobiDB-lite"/>
    </source>
</evidence>
<evidence type="ECO:0000313" key="3">
    <source>
        <dbReference type="Proteomes" id="UP000272888"/>
    </source>
</evidence>
<proteinExistence type="predicted"/>
<protein>
    <submittedName>
        <fullName evidence="2">Uncharacterized protein</fullName>
    </submittedName>
</protein>
<dbReference type="RefSeq" id="WP_147451118.1">
    <property type="nucleotide sequence ID" value="NZ_RAWB01000081.1"/>
</dbReference>
<gene>
    <name evidence="2" type="ORF">D7V93_10325</name>
</gene>
<name>A0A3A8Q0K7_9BACT</name>
<feature type="region of interest" description="Disordered" evidence="1">
    <location>
        <begin position="482"/>
        <end position="501"/>
    </location>
</feature>
<feature type="compositionally biased region" description="Low complexity" evidence="1">
    <location>
        <begin position="482"/>
        <end position="494"/>
    </location>
</feature>
<dbReference type="AlphaFoldDB" id="A0A3A8Q0K7"/>
<dbReference type="EMBL" id="RAWB01000081">
    <property type="protein sequence ID" value="RKH62297.1"/>
    <property type="molecule type" value="Genomic_DNA"/>
</dbReference>